<proteinExistence type="predicted"/>
<evidence type="ECO:0000313" key="2">
    <source>
        <dbReference type="EMBL" id="PLW31506.1"/>
    </source>
</evidence>
<evidence type="ECO:0000313" key="4">
    <source>
        <dbReference type="Proteomes" id="UP000235392"/>
    </source>
</evidence>
<evidence type="ECO:0000313" key="3">
    <source>
        <dbReference type="Proteomes" id="UP000235388"/>
    </source>
</evidence>
<dbReference type="EMBL" id="PGCI01000334">
    <property type="protein sequence ID" value="PLW29354.1"/>
    <property type="molecule type" value="Genomic_DNA"/>
</dbReference>
<dbReference type="Proteomes" id="UP000235392">
    <property type="component" value="Unassembled WGS sequence"/>
</dbReference>
<evidence type="ECO:0000313" key="1">
    <source>
        <dbReference type="EMBL" id="PLW29354.1"/>
    </source>
</evidence>
<dbReference type="Proteomes" id="UP000235388">
    <property type="component" value="Unassembled WGS sequence"/>
</dbReference>
<reference evidence="3 4" key="1">
    <citation type="submission" date="2017-11" db="EMBL/GenBank/DDBJ databases">
        <title>De novo assembly and phasing of dikaryotic genomes from two isolates of Puccinia coronata f. sp. avenae, the causal agent of oat crown rust.</title>
        <authorList>
            <person name="Miller M.E."/>
            <person name="Zhang Y."/>
            <person name="Omidvar V."/>
            <person name="Sperschneider J."/>
            <person name="Schwessinger B."/>
            <person name="Raley C."/>
            <person name="Palmer J.M."/>
            <person name="Garnica D."/>
            <person name="Upadhyaya N."/>
            <person name="Rathjen J."/>
            <person name="Taylor J.M."/>
            <person name="Park R.F."/>
            <person name="Dodds P.N."/>
            <person name="Hirsch C.D."/>
            <person name="Kianian S.F."/>
            <person name="Figueroa M."/>
        </authorList>
    </citation>
    <scope>NUCLEOTIDE SEQUENCE [LARGE SCALE GENOMIC DNA]</scope>
    <source>
        <strain evidence="2">12NC29</strain>
        <strain evidence="1">12SD80</strain>
    </source>
</reference>
<name>A0A2N5TV41_9BASI</name>
<organism evidence="1 4">
    <name type="scientific">Puccinia coronata f. sp. avenae</name>
    <dbReference type="NCBI Taxonomy" id="200324"/>
    <lineage>
        <taxon>Eukaryota</taxon>
        <taxon>Fungi</taxon>
        <taxon>Dikarya</taxon>
        <taxon>Basidiomycota</taxon>
        <taxon>Pucciniomycotina</taxon>
        <taxon>Pucciniomycetes</taxon>
        <taxon>Pucciniales</taxon>
        <taxon>Pucciniaceae</taxon>
        <taxon>Puccinia</taxon>
    </lineage>
</organism>
<protein>
    <submittedName>
        <fullName evidence="1">Uncharacterized protein</fullName>
    </submittedName>
</protein>
<comment type="caution">
    <text evidence="1">The sequence shown here is derived from an EMBL/GenBank/DDBJ whole genome shotgun (WGS) entry which is preliminary data.</text>
</comment>
<sequence>MEDYKERAIWFGQSMQYVARQPTRAGTEGYKSGELVKGGFVDGNNCKESAEWNAPAPINPLLPANHSCSVRVQVLDDNGDLRADLRRICGTAGRMPLNKQRRFAGDNFMRRGVYNKLGGGRREGVQRDKLAVADFRPPVTYYTTMPPPINQLDPHQEFVTAMSDPARLREICK</sequence>
<gene>
    <name evidence="2" type="ORF">PCANC_21072</name>
    <name evidence="1" type="ORF">PCASD_17607</name>
</gene>
<accession>A0A2N5TV41</accession>
<dbReference type="EMBL" id="PGCJ01000347">
    <property type="protein sequence ID" value="PLW31506.1"/>
    <property type="molecule type" value="Genomic_DNA"/>
</dbReference>
<dbReference type="AlphaFoldDB" id="A0A2N5TV41"/>
<keyword evidence="3" id="KW-1185">Reference proteome</keyword>